<sequence>MRTQFCFRSNDLGRKMVQTRIEERLEMIDQEIAGMKKEIEKMPPIELSLSDIMKNLEKQQ</sequence>
<proteinExistence type="predicted"/>
<dbReference type="Gramene" id="MELO3C030775.2.1">
    <property type="protein sequence ID" value="MELO3C030775.2.1"/>
    <property type="gene ID" value="MELO3C030775.2"/>
</dbReference>
<dbReference type="EnsemblPlants" id="MELO3C030775.2.1">
    <property type="protein sequence ID" value="MELO3C030775.2.1"/>
    <property type="gene ID" value="MELO3C030775.2"/>
</dbReference>
<dbReference type="AlphaFoldDB" id="A0A9I9EA63"/>
<accession>A0A9I9EA63</accession>
<organism evidence="1">
    <name type="scientific">Cucumis melo</name>
    <name type="common">Muskmelon</name>
    <dbReference type="NCBI Taxonomy" id="3656"/>
    <lineage>
        <taxon>Eukaryota</taxon>
        <taxon>Viridiplantae</taxon>
        <taxon>Streptophyta</taxon>
        <taxon>Embryophyta</taxon>
        <taxon>Tracheophyta</taxon>
        <taxon>Spermatophyta</taxon>
        <taxon>Magnoliopsida</taxon>
        <taxon>eudicotyledons</taxon>
        <taxon>Gunneridae</taxon>
        <taxon>Pentapetalae</taxon>
        <taxon>rosids</taxon>
        <taxon>fabids</taxon>
        <taxon>Cucurbitales</taxon>
        <taxon>Cucurbitaceae</taxon>
        <taxon>Benincaseae</taxon>
        <taxon>Cucumis</taxon>
    </lineage>
</organism>
<reference evidence="1" key="1">
    <citation type="submission" date="2023-03" db="UniProtKB">
        <authorList>
            <consortium name="EnsemblPlants"/>
        </authorList>
    </citation>
    <scope>IDENTIFICATION</scope>
</reference>
<evidence type="ECO:0000313" key="1">
    <source>
        <dbReference type="EnsemblPlants" id="MELO3C030775.2.1"/>
    </source>
</evidence>
<name>A0A9I9EA63_CUCME</name>
<protein>
    <submittedName>
        <fullName evidence="1">Uncharacterized protein</fullName>
    </submittedName>
</protein>